<evidence type="ECO:0000256" key="7">
    <source>
        <dbReference type="ARBA" id="ARBA00033000"/>
    </source>
</evidence>
<gene>
    <name evidence="12" type="ORF">NJLHNGOC_05180</name>
</gene>
<dbReference type="PRINTS" id="PR00738">
    <property type="entry name" value="GLHYDRLASE20"/>
</dbReference>
<dbReference type="PANTHER" id="PTHR22600:SF57">
    <property type="entry name" value="BETA-N-ACETYLHEXOSAMINIDASE"/>
    <property type="match status" value="1"/>
</dbReference>
<dbReference type="InterPro" id="IPR015882">
    <property type="entry name" value="HEX_bac_N"/>
</dbReference>
<dbReference type="PANTHER" id="PTHR22600">
    <property type="entry name" value="BETA-HEXOSAMINIDASE"/>
    <property type="match status" value="1"/>
</dbReference>
<evidence type="ECO:0000313" key="12">
    <source>
        <dbReference type="EMBL" id="RBM08299.1"/>
    </source>
</evidence>
<reference evidence="12 13" key="1">
    <citation type="submission" date="2018-05" db="EMBL/GenBank/DDBJ databases">
        <title>Komagataeibacter cocois sp. nov., for a novel cellulose- producing strain isolated from coconut milk.</title>
        <authorList>
            <person name="Liu L."/>
            <person name="Wang Y."/>
            <person name="Liu S."/>
            <person name="Bi J."/>
            <person name="Chen H."/>
            <person name="Deng J."/>
            <person name="Zhang C."/>
            <person name="Hu Q."/>
            <person name="Li C."/>
        </authorList>
    </citation>
    <scope>NUCLEOTIDE SEQUENCE [LARGE SCALE GENOMIC DNA]</scope>
    <source>
        <strain evidence="12 13">WE7</strain>
    </source>
</reference>
<sequence length="811" mass="88092">MDLCLNGVFNQKKDCIGLFRYRIDLEPPQFTQIGIKGPSMTDISGHRAAFALTLGLLPALPHAAWASSATVELPLLPRPAIMSTQPGFFFMPASLDVVVDGVDALTATRLCDTMRAPHGPVLMMRDSGAAPARAAIRMRLLASAASAPAEGYELAIGHDGIVVTAHDQAGLFYGAVSVSQLLGAGRARLPGMHVRDWPRLQWRGVMLDSSRHFQTPAEVRSLIDAMAELKLNVLHWHLTDDQGWRLEIRRYPELTRVGAWRRAPDSGPNGDGASYGGFYTQAEIRDIVAYAAARQITIVPELDMPGHAQAAIAAYPKVGSGGTPTRVSSTMGVHPYLYNVNEETFAFIDHILDEVMELFPSRFIHIGGDEAVKTQWQHSPAVQARMRELGIHDEEALQSWFIERLGKYLSAHGRRLIGWDEILKGGLPASASVMSWHGTAGAVTAAQAGHDAVMAPSDRLYFDYMQTDRDDEPTGGRYPVESLSTVYHFDPLPPGMPPSVQQHILGVEGGIWTEYLTSGRATMLAAFPRLDAMAETAWTPHERQDWDSFRIRLKDEVTRQLSRGVPVDQAAYAVSISAIPDQAGHYEVTLSNQIAQGTLHYTLDGREPDAQAPAYVHPLTVGAGTKVRAAAFDAGGLRLAPSSTRVISVGGIATRSGTQLAACEGGRLSLRIPATPDATATAPYLTIDRTRDCVMYGAPPPQGASTLAIRVVPVTHFFNTPLDDGPRVPVMKLDAPRHAISVWPDRCTGKPVATTRLPRHPRPGVPLDISLPVTAQGAHDLCIAVPDEKEPLYYAFQTLSLTGQKNTEHNK</sequence>
<dbReference type="GO" id="GO:0030203">
    <property type="term" value="P:glycosaminoglycan metabolic process"/>
    <property type="evidence" value="ECO:0007669"/>
    <property type="project" value="TreeGrafter"/>
</dbReference>
<evidence type="ECO:0000256" key="5">
    <source>
        <dbReference type="ARBA" id="ARBA00023295"/>
    </source>
</evidence>
<keyword evidence="5" id="KW-0326">Glycosidase</keyword>
<dbReference type="InterPro" id="IPR015883">
    <property type="entry name" value="Glyco_hydro_20_cat"/>
</dbReference>
<dbReference type="CDD" id="cd06563">
    <property type="entry name" value="GH20_chitobiase-like"/>
    <property type="match status" value="1"/>
</dbReference>
<evidence type="ECO:0000256" key="8">
    <source>
        <dbReference type="PIRSR" id="PIRSR625705-1"/>
    </source>
</evidence>
<comment type="similarity">
    <text evidence="2">Belongs to the glycosyl hydrolase 20 family.</text>
</comment>
<evidence type="ECO:0000256" key="2">
    <source>
        <dbReference type="ARBA" id="ARBA00006285"/>
    </source>
</evidence>
<evidence type="ECO:0000256" key="1">
    <source>
        <dbReference type="ARBA" id="ARBA00001231"/>
    </source>
</evidence>
<dbReference type="EMBL" id="QEXL01000005">
    <property type="protein sequence ID" value="RBM08299.1"/>
    <property type="molecule type" value="Genomic_DNA"/>
</dbReference>
<name>A0A365YY58_9PROT</name>
<feature type="domain" description="Beta-hexosaminidase bacterial type N-terminal" evidence="10">
    <location>
        <begin position="74"/>
        <end position="197"/>
    </location>
</feature>
<evidence type="ECO:0000256" key="4">
    <source>
        <dbReference type="ARBA" id="ARBA00022801"/>
    </source>
</evidence>
<dbReference type="InterPro" id="IPR059177">
    <property type="entry name" value="GH29D-like_dom"/>
</dbReference>
<dbReference type="InterPro" id="IPR025705">
    <property type="entry name" value="Beta_hexosaminidase_sua/sub"/>
</dbReference>
<feature type="active site" description="Proton donor" evidence="8">
    <location>
        <position position="370"/>
    </location>
</feature>
<dbReference type="GO" id="GO:0016020">
    <property type="term" value="C:membrane"/>
    <property type="evidence" value="ECO:0007669"/>
    <property type="project" value="TreeGrafter"/>
</dbReference>
<organism evidence="12 13">
    <name type="scientific">Novacetimonas cocois</name>
    <dbReference type="NCBI Taxonomy" id="1747507"/>
    <lineage>
        <taxon>Bacteria</taxon>
        <taxon>Pseudomonadati</taxon>
        <taxon>Pseudomonadota</taxon>
        <taxon>Alphaproteobacteria</taxon>
        <taxon>Acetobacterales</taxon>
        <taxon>Acetobacteraceae</taxon>
        <taxon>Novacetimonas</taxon>
    </lineage>
</organism>
<evidence type="ECO:0000313" key="13">
    <source>
        <dbReference type="Proteomes" id="UP000252680"/>
    </source>
</evidence>
<accession>A0A365YY58</accession>
<comment type="caution">
    <text evidence="12">The sequence shown here is derived from an EMBL/GenBank/DDBJ whole genome shotgun (WGS) entry which is preliminary data.</text>
</comment>
<dbReference type="Pfam" id="PF02838">
    <property type="entry name" value="Glyco_hydro_20b"/>
    <property type="match status" value="1"/>
</dbReference>
<dbReference type="SUPFAM" id="SSF55545">
    <property type="entry name" value="beta-N-acetylhexosaminidase-like domain"/>
    <property type="match status" value="1"/>
</dbReference>
<evidence type="ECO:0000259" key="11">
    <source>
        <dbReference type="Pfam" id="PF13290"/>
    </source>
</evidence>
<dbReference type="Gene3D" id="3.20.20.80">
    <property type="entry name" value="Glycosidases"/>
    <property type="match status" value="1"/>
</dbReference>
<dbReference type="Gene3D" id="3.30.379.10">
    <property type="entry name" value="Chitobiase/beta-hexosaminidase domain 2-like"/>
    <property type="match status" value="1"/>
</dbReference>
<dbReference type="InterPro" id="IPR017853">
    <property type="entry name" value="GH"/>
</dbReference>
<dbReference type="Pfam" id="PF00728">
    <property type="entry name" value="Glyco_hydro_20"/>
    <property type="match status" value="1"/>
</dbReference>
<protein>
    <recommendedName>
        <fullName evidence="3">beta-N-acetylhexosaminidase</fullName>
        <ecNumber evidence="3">3.2.1.52</ecNumber>
    </recommendedName>
    <alternativeName>
        <fullName evidence="6">Beta-N-acetylhexosaminidase</fullName>
    </alternativeName>
    <alternativeName>
        <fullName evidence="7">N-acetyl-beta-glucosaminidase</fullName>
    </alternativeName>
</protein>
<dbReference type="GO" id="GO:0005975">
    <property type="term" value="P:carbohydrate metabolic process"/>
    <property type="evidence" value="ECO:0007669"/>
    <property type="project" value="InterPro"/>
</dbReference>
<evidence type="ECO:0000256" key="6">
    <source>
        <dbReference type="ARBA" id="ARBA00030512"/>
    </source>
</evidence>
<dbReference type="Proteomes" id="UP000252680">
    <property type="component" value="Unassembled WGS sequence"/>
</dbReference>
<keyword evidence="4" id="KW-0378">Hydrolase</keyword>
<proteinExistence type="inferred from homology"/>
<evidence type="ECO:0000259" key="10">
    <source>
        <dbReference type="Pfam" id="PF02838"/>
    </source>
</evidence>
<evidence type="ECO:0000256" key="3">
    <source>
        <dbReference type="ARBA" id="ARBA00012663"/>
    </source>
</evidence>
<dbReference type="InterPro" id="IPR029018">
    <property type="entry name" value="Hex-like_dom2"/>
</dbReference>
<evidence type="ECO:0000259" key="9">
    <source>
        <dbReference type="Pfam" id="PF00728"/>
    </source>
</evidence>
<dbReference type="AlphaFoldDB" id="A0A365YY58"/>
<dbReference type="OrthoDB" id="9763537at2"/>
<dbReference type="EC" id="3.2.1.52" evidence="3"/>
<dbReference type="GO" id="GO:0004563">
    <property type="term" value="F:beta-N-acetylhexosaminidase activity"/>
    <property type="evidence" value="ECO:0007669"/>
    <property type="project" value="UniProtKB-EC"/>
</dbReference>
<feature type="domain" description="Glycoside hydrolase family 20 catalytic" evidence="9">
    <location>
        <begin position="201"/>
        <end position="540"/>
    </location>
</feature>
<comment type="catalytic activity">
    <reaction evidence="1">
        <text>Hydrolysis of terminal non-reducing N-acetyl-D-hexosamine residues in N-acetyl-beta-D-hexosaminides.</text>
        <dbReference type="EC" id="3.2.1.52"/>
    </reaction>
</comment>
<dbReference type="Pfam" id="PF13290">
    <property type="entry name" value="CHB_HEX_C_1"/>
    <property type="match status" value="1"/>
</dbReference>
<feature type="domain" description="GH29D-like beta-sandwich" evidence="11">
    <location>
        <begin position="587"/>
        <end position="636"/>
    </location>
</feature>
<dbReference type="SUPFAM" id="SSF51445">
    <property type="entry name" value="(Trans)glycosidases"/>
    <property type="match status" value="1"/>
</dbReference>
<keyword evidence="13" id="KW-1185">Reference proteome</keyword>